<feature type="region of interest" description="Disordered" evidence="4">
    <location>
        <begin position="1670"/>
        <end position="1689"/>
    </location>
</feature>
<dbReference type="GeneID" id="110081351"/>
<dbReference type="InterPro" id="IPR018247">
    <property type="entry name" value="EF_Hand_1_Ca_BS"/>
</dbReference>
<feature type="domain" description="EF-hand" evidence="5">
    <location>
        <begin position="708"/>
        <end position="743"/>
    </location>
</feature>
<name>A0ABM5GPX0_9SAUR</name>
<evidence type="ECO:0000259" key="5">
    <source>
        <dbReference type="PROSITE" id="PS50222"/>
    </source>
</evidence>
<dbReference type="Gene3D" id="1.10.238.10">
    <property type="entry name" value="EF-hand"/>
    <property type="match status" value="10"/>
</dbReference>
<feature type="region of interest" description="Disordered" evidence="4">
    <location>
        <begin position="1442"/>
        <end position="1465"/>
    </location>
</feature>
<gene>
    <name evidence="7" type="primary">LOC110081351</name>
</gene>
<keyword evidence="1" id="KW-0479">Metal-binding</keyword>
<feature type="domain" description="EF-hand" evidence="5">
    <location>
        <begin position="1345"/>
        <end position="1380"/>
    </location>
</feature>
<evidence type="ECO:0000256" key="4">
    <source>
        <dbReference type="SAM" id="MobiDB-lite"/>
    </source>
</evidence>
<dbReference type="InterPro" id="IPR011992">
    <property type="entry name" value="EF-hand-dom_pair"/>
</dbReference>
<dbReference type="PANTHER" id="PTHR22656">
    <property type="entry name" value="EF-HAND CALCIUM-BINDING DOMAIN-CONTAINING PROTEIN 13"/>
    <property type="match status" value="1"/>
</dbReference>
<organism evidence="6 7">
    <name type="scientific">Pogona vitticeps</name>
    <name type="common">central bearded dragon</name>
    <dbReference type="NCBI Taxonomy" id="103695"/>
    <lineage>
        <taxon>Eukaryota</taxon>
        <taxon>Metazoa</taxon>
        <taxon>Chordata</taxon>
        <taxon>Craniata</taxon>
        <taxon>Vertebrata</taxon>
        <taxon>Euteleostomi</taxon>
        <taxon>Lepidosauria</taxon>
        <taxon>Squamata</taxon>
        <taxon>Bifurcata</taxon>
        <taxon>Unidentata</taxon>
        <taxon>Episquamata</taxon>
        <taxon>Toxicofera</taxon>
        <taxon>Iguania</taxon>
        <taxon>Acrodonta</taxon>
        <taxon>Agamidae</taxon>
        <taxon>Amphibolurinae</taxon>
        <taxon>Pogona</taxon>
    </lineage>
</organism>
<evidence type="ECO:0000313" key="6">
    <source>
        <dbReference type="Proteomes" id="UP001652642"/>
    </source>
</evidence>
<keyword evidence="3" id="KW-0106">Calcium</keyword>
<evidence type="ECO:0000256" key="1">
    <source>
        <dbReference type="ARBA" id="ARBA00022723"/>
    </source>
</evidence>
<accession>A0ABM5GPX0</accession>
<dbReference type="PANTHER" id="PTHR22656:SF1">
    <property type="entry name" value="EF-HAND CALCIUM-BINDING DOMAIN-CONTAINING PROTEIN 13"/>
    <property type="match status" value="1"/>
</dbReference>
<protein>
    <recommendedName>
        <fullName evidence="5">EF-hand domain-containing protein</fullName>
    </recommendedName>
</protein>
<evidence type="ECO:0000256" key="2">
    <source>
        <dbReference type="ARBA" id="ARBA00022737"/>
    </source>
</evidence>
<feature type="domain" description="EF-hand" evidence="5">
    <location>
        <begin position="564"/>
        <end position="599"/>
    </location>
</feature>
<dbReference type="PROSITE" id="PS50222">
    <property type="entry name" value="EF_HAND_2"/>
    <property type="match status" value="5"/>
</dbReference>
<evidence type="ECO:0000313" key="7">
    <source>
        <dbReference type="RefSeq" id="XP_072859687.1"/>
    </source>
</evidence>
<feature type="domain" description="EF-hand" evidence="5">
    <location>
        <begin position="1019"/>
        <end position="1054"/>
    </location>
</feature>
<dbReference type="PROSITE" id="PS00018">
    <property type="entry name" value="EF_HAND_1"/>
    <property type="match status" value="1"/>
</dbReference>
<evidence type="ECO:0000256" key="3">
    <source>
        <dbReference type="ARBA" id="ARBA00022837"/>
    </source>
</evidence>
<sequence length="1689" mass="188772">MAREGNIDIDQVIRKISKTQRFSEIQVLNNAIKTFSQFKDEKVAVSDMQTCLKNIGVHLTKSELEEATASLKVSSDGTVNVKELISAVKGIRRFQNYSVVLEVILALKFLKKYTKMDSTWVRRSLNTFGFKLANEVISQVLKSAHMTEAGWAKFNNFLRILTRNQQFKTSAVLADGFDVLAKLNNGRIGVDELQAVMKSFNIYLPSSDLSEALAYCNTDENKTVNLNDFLRSVTHTGAFITNPGLQLTCMALSKLKDGHFDLHALESTLNTMDLPNAKELLQDVMKMAQVDNGGNVNFEEFMRIFIVVPEFPEAIVLKDIFDAMSNIKDHQIHVDELPQTLANVGLNLTPDELQSLSKSVTIAGDGTVGFEDVIMNMMGAQSFAEFTTLRNAFSVINKAFTEKIKKEDLPGVLEGLGFQLSPDELQAVLTSASTGDSGKLDGIEIVTILSNVPCFSESKALRDATKVVESITDEKMTVNELKKTLSSMGVHLPNTTFNELVKSTKTDEDGRIGFKDFLLALGETDAFTELEALQHVITITGTMHGSQQQMHEVQNTLGNLGIHLTNEEFQQIVDAIDIESGGTINLKEFLLALSKTQRFMDSMALHSAIAAFGRIKNEKVDTRELETIVSNLGINLSNPEFQKALKNTSVDEGGRANFKEFLVNVMDNECFYELSAVHDVYTLVSRVKNDKVEVSHLEDVLAAIGITLNKEEMKDVMKNIMVDEDGKVTLKEFVNVLLHTQQFSTAVEMGGALKAMQSIKQDKVNIEDLDSIMYTMGLNLSPNEIQQALKYVVQNVDGTVSLRDFMFGVTKTQRFPKAEIAQGNMVPIADVDSCLSNMGVHLTQEQLQEALKHVNMDENGKVNMTELLGSVMKTRRPSRADMGQVNVHDLDGVLANMGIYLTDNEVQQALEYAAVDEDGKVNLNDFVKGVKTVPLIAGAEGEMIHISDLSSTLAKMGIDLTEDEMQEALEYVTLNADGNVNLKDVLQSVMLMQRPSKHERDRVSTHNLDGILTSTGIHLTDDILQEALKNIPVDAEGKLNLGEFMKWVRAVQLLPQSSDGKMKLDNLKDEITVETAPHIIVDGWSKEKKVDIDCLDEILDEMGICLTNKQLYEALKYAPMDADGKVDLEAFKRGASAVLISEKTGKKVDVSKLDSILTCMGLHLTQEEVQEALGKTTLNKDGTVNLKDFMWAVQGLSSIQDKQIDIKNLESLLGGMGIYLTQEELQDALKLTKYNEDGTVNLKDFINSCNATLTPSSTKGGYPSKMSDRKTVKFPRVTEKHRPLIPGRVFPYGTVLGNTFKAVKDLSKPQLEAFHHAYDTFSKDLNGNIDLPALQSTANNLGINLTEEEAFDELIYADTDGDGKVNFTDFLNIITDSNRFIQAVAPKKGDMETVDARGILFFELLSKLVETSVLPRKTTVNIVSYYRQKFLESTGRKAWRADSIDEEKETGRGGKKRHVPKARSTPLSSFAGAARICIMNDKELEDYVEHLRFRASTAPSDSPYAQVPIFPLIPNRDCLVKGRPKVDLQKLEVQRRLEPISSFEDHFFRKKRWLQQEAKLSKNPKASLTLTPELTHKCRRLTMDNLNEIRREVKRATDAYRKAIALRERNKSLKLWRRLRGGEIGLESRNPSFYQTFSTYSWSWNVCQELVTPRELREYDNRLYHHHGSRTPTFADKQIRAGGREKGNK</sequence>
<keyword evidence="2" id="KW-0677">Repeat</keyword>
<reference evidence="7" key="1">
    <citation type="submission" date="2025-08" db="UniProtKB">
        <authorList>
            <consortium name="RefSeq"/>
        </authorList>
    </citation>
    <scope>IDENTIFICATION</scope>
</reference>
<dbReference type="Pfam" id="PF13833">
    <property type="entry name" value="EF-hand_8"/>
    <property type="match status" value="3"/>
</dbReference>
<dbReference type="SUPFAM" id="SSF47473">
    <property type="entry name" value="EF-hand"/>
    <property type="match status" value="9"/>
</dbReference>
<proteinExistence type="predicted"/>
<dbReference type="RefSeq" id="XP_072859687.1">
    <property type="nucleotide sequence ID" value="XM_073003586.1"/>
</dbReference>
<keyword evidence="6" id="KW-1185">Reference proteome</keyword>
<dbReference type="InterPro" id="IPR002048">
    <property type="entry name" value="EF_hand_dom"/>
</dbReference>
<dbReference type="SMART" id="SM00054">
    <property type="entry name" value="EFh"/>
    <property type="match status" value="14"/>
</dbReference>
<feature type="domain" description="EF-hand" evidence="5">
    <location>
        <begin position="276"/>
        <end position="311"/>
    </location>
</feature>
<dbReference type="CDD" id="cd00051">
    <property type="entry name" value="EFh"/>
    <property type="match status" value="1"/>
</dbReference>
<dbReference type="Proteomes" id="UP001652642">
    <property type="component" value="Chromosome 6"/>
</dbReference>
<feature type="compositionally biased region" description="Basic and acidic residues" evidence="4">
    <location>
        <begin position="1677"/>
        <end position="1689"/>
    </location>
</feature>